<comment type="caution">
    <text evidence="10">The sequence shown here is derived from an EMBL/GenBank/DDBJ whole genome shotgun (WGS) entry which is preliminary data.</text>
</comment>
<accession>A0A523BDQ1</accession>
<dbReference type="PROSITE" id="PS01150">
    <property type="entry name" value="COMPLEX1_20K"/>
    <property type="match status" value="1"/>
</dbReference>
<evidence type="ECO:0000256" key="4">
    <source>
        <dbReference type="ARBA" id="ARBA00022723"/>
    </source>
</evidence>
<dbReference type="PANTHER" id="PTHR42989:SF1">
    <property type="entry name" value="FORMATE HYDROGENLYASE SUBUNIT 7-RELATED"/>
    <property type="match status" value="1"/>
</dbReference>
<dbReference type="InterPro" id="IPR006138">
    <property type="entry name" value="NADH_UQ_OxRdtase_20Kd_su"/>
</dbReference>
<dbReference type="Proteomes" id="UP000317265">
    <property type="component" value="Unassembled WGS sequence"/>
</dbReference>
<dbReference type="NCBIfam" id="TIGR01957">
    <property type="entry name" value="nuoB_fam"/>
    <property type="match status" value="1"/>
</dbReference>
<protein>
    <submittedName>
        <fullName evidence="10">NADH-quinone oxidoreductase subunit B</fullName>
    </submittedName>
</protein>
<evidence type="ECO:0000256" key="3">
    <source>
        <dbReference type="ARBA" id="ARBA00022485"/>
    </source>
</evidence>
<reference evidence="10 12" key="1">
    <citation type="journal article" date="2019" name="Nat. Microbiol.">
        <title>Expanding anaerobic alkane metabolism in the domain of Archaea.</title>
        <authorList>
            <person name="Wang Y."/>
            <person name="Wegener G."/>
            <person name="Hou J."/>
            <person name="Wang F."/>
            <person name="Xiao X."/>
        </authorList>
    </citation>
    <scope>NUCLEOTIDE SEQUENCE [LARGE SCALE GENOMIC DNA]</scope>
    <source>
        <strain evidence="10">WYZ-LMO11</strain>
    </source>
</reference>
<keyword evidence="4 7" id="KW-0479">Metal-binding</keyword>
<organism evidence="10 12">
    <name type="scientific">Thermoproteota archaeon</name>
    <dbReference type="NCBI Taxonomy" id="2056631"/>
    <lineage>
        <taxon>Archaea</taxon>
        <taxon>Thermoproteota</taxon>
    </lineage>
</organism>
<dbReference type="InterPro" id="IPR006137">
    <property type="entry name" value="NADH_UbQ_OxRdtase-like_20kDa"/>
</dbReference>
<comment type="cofactor">
    <cofactor evidence="1">
        <name>[4Fe-4S] cluster</name>
        <dbReference type="ChEBI" id="CHEBI:49883"/>
    </cofactor>
</comment>
<evidence type="ECO:0000259" key="8">
    <source>
        <dbReference type="Pfam" id="PF01058"/>
    </source>
</evidence>
<evidence type="ECO:0000256" key="1">
    <source>
        <dbReference type="ARBA" id="ARBA00001966"/>
    </source>
</evidence>
<dbReference type="SUPFAM" id="SSF56770">
    <property type="entry name" value="HydA/Nqo6-like"/>
    <property type="match status" value="1"/>
</dbReference>
<evidence type="ECO:0000313" key="11">
    <source>
        <dbReference type="Proteomes" id="UP000316080"/>
    </source>
</evidence>
<dbReference type="GO" id="GO:0048038">
    <property type="term" value="F:quinone binding"/>
    <property type="evidence" value="ECO:0007669"/>
    <property type="project" value="InterPro"/>
</dbReference>
<dbReference type="InterPro" id="IPR052375">
    <property type="entry name" value="Complex_I_20kDa-like"/>
</dbReference>
<feature type="domain" description="NADH:ubiquinone oxidoreductase-like 20kDa subunit" evidence="8">
    <location>
        <begin position="22"/>
        <end position="133"/>
    </location>
</feature>
<evidence type="ECO:0000313" key="9">
    <source>
        <dbReference type="EMBL" id="RZN55904.1"/>
    </source>
</evidence>
<dbReference type="Proteomes" id="UP000316080">
    <property type="component" value="Unassembled WGS sequence"/>
</dbReference>
<dbReference type="Pfam" id="PF01058">
    <property type="entry name" value="Oxidored_q6"/>
    <property type="match status" value="1"/>
</dbReference>
<proteinExistence type="inferred from homology"/>
<keyword evidence="6 7" id="KW-0411">Iron-sulfur</keyword>
<evidence type="ECO:0000256" key="7">
    <source>
        <dbReference type="RuleBase" id="RU004464"/>
    </source>
</evidence>
<dbReference type="NCBIfam" id="NF005012">
    <property type="entry name" value="PRK06411.1"/>
    <property type="match status" value="1"/>
</dbReference>
<evidence type="ECO:0000256" key="2">
    <source>
        <dbReference type="ARBA" id="ARBA00009173"/>
    </source>
</evidence>
<name>A0A523BDQ1_9CREN</name>
<evidence type="ECO:0000256" key="6">
    <source>
        <dbReference type="ARBA" id="ARBA00023014"/>
    </source>
</evidence>
<evidence type="ECO:0000256" key="5">
    <source>
        <dbReference type="ARBA" id="ARBA00023004"/>
    </source>
</evidence>
<dbReference type="PANTHER" id="PTHR42989">
    <property type="entry name" value="HYDROGENASE-4 COMPONENT I"/>
    <property type="match status" value="1"/>
</dbReference>
<sequence length="139" mass="15128">MSIKKWARIRSPWLIHFNTGGCNGCDIEFVAAITPRYDVERFGILLKGTPRQADILGVTGPITMQVAHRVLRVYKQMPEPKFVVAIGTCAVSGGAFKDGYSVYGGVDTILPVDVYIPGCPPKPEAIINGIVKLIEKIKG</sequence>
<dbReference type="EMBL" id="RXIH01000033">
    <property type="protein sequence ID" value="RZN55904.1"/>
    <property type="molecule type" value="Genomic_DNA"/>
</dbReference>
<comment type="similarity">
    <text evidence="2 7">Belongs to the complex I 20 kDa subunit family.</text>
</comment>
<dbReference type="GO" id="GO:0046872">
    <property type="term" value="F:metal ion binding"/>
    <property type="evidence" value="ECO:0007669"/>
    <property type="project" value="UniProtKB-KW"/>
</dbReference>
<keyword evidence="3 7" id="KW-0004">4Fe-4S</keyword>
<evidence type="ECO:0000313" key="10">
    <source>
        <dbReference type="EMBL" id="TDA39004.1"/>
    </source>
</evidence>
<dbReference type="EMBL" id="QNVI01000040">
    <property type="protein sequence ID" value="TDA39004.1"/>
    <property type="molecule type" value="Genomic_DNA"/>
</dbReference>
<gene>
    <name evidence="10" type="ORF">DSO09_02970</name>
    <name evidence="9" type="ORF">EF809_04235</name>
</gene>
<dbReference type="GO" id="GO:0051539">
    <property type="term" value="F:4 iron, 4 sulfur cluster binding"/>
    <property type="evidence" value="ECO:0007669"/>
    <property type="project" value="UniProtKB-KW"/>
</dbReference>
<keyword evidence="7" id="KW-0520">NAD</keyword>
<evidence type="ECO:0000313" key="12">
    <source>
        <dbReference type="Proteomes" id="UP000317265"/>
    </source>
</evidence>
<reference evidence="9 11" key="2">
    <citation type="journal article" date="2019" name="Nat. Microbiol.">
        <title>Wide diversity of methane and short-chain alkane metabolisms in uncultured archaea.</title>
        <authorList>
            <person name="Borrel G."/>
            <person name="Adam P.S."/>
            <person name="McKay L.J."/>
            <person name="Chen L.X."/>
            <person name="Sierra-Garcia I.N."/>
            <person name="Sieber C.M."/>
            <person name="Letourneur Q."/>
            <person name="Ghozlane A."/>
            <person name="Andersen G.L."/>
            <person name="Li W.J."/>
            <person name="Hallam S.J."/>
            <person name="Muyzer G."/>
            <person name="de Oliveira V.M."/>
            <person name="Inskeep W.P."/>
            <person name="Banfield J.F."/>
            <person name="Gribaldo S."/>
        </authorList>
    </citation>
    <scope>NUCLEOTIDE SEQUENCE [LARGE SCALE GENOMIC DNA]</scope>
    <source>
        <strain evidence="9">Verst-YHS</strain>
    </source>
</reference>
<dbReference type="AlphaFoldDB" id="A0A523BDQ1"/>
<keyword evidence="5 7" id="KW-0408">Iron</keyword>
<dbReference type="GO" id="GO:0008137">
    <property type="term" value="F:NADH dehydrogenase (ubiquinone) activity"/>
    <property type="evidence" value="ECO:0007669"/>
    <property type="project" value="InterPro"/>
</dbReference>
<dbReference type="Gene3D" id="3.40.50.12280">
    <property type="match status" value="1"/>
</dbReference>